<dbReference type="VEuPathDB" id="CryptoDB:Cvel_24004"/>
<gene>
    <name evidence="1" type="ORF">Cvel_24004</name>
</gene>
<dbReference type="PhylomeDB" id="A0A0G4GZM0"/>
<dbReference type="AlphaFoldDB" id="A0A0G4GZM0"/>
<sequence length="774" mass="83915">MCCTAICVLGVNAADPTELLEFEGFKLAGLGGDKEGSFFGGKGGKCGDGKVDLATEECDEGKANGSPESFCTSECLLVPEVRCGELLINSTMALEEAQKCRTAEDVVFELDEVVDVVMPNLVIVQPGGIVAEGTGSNPPNLARSISMPNLIFARDEVDFDRGSLELLSVDFPSLLYTEELEIQNVPKIQKAHFPKLISVDSDLDLKRSPQLVDVNFNSLRVGQDTVNIEELASLERLTFPSLQTTANINIRDMPVLRTVDLPSLRQIDNALRVTNDTALQTIRAPKMALSGNLFDPEGWEFEMISGVNLDFCSLPAIEVRLLNIFTDSSGCDGGVKCVVNGPLSPACKDTEEKKSKGKDPLGVSGKEDIFSGLDLDLKGIGVGKVEGGKLADGWKGFEGLGFPGSGSGDKGKEEKEKNSCPFPVAMPKDKKAPVCGNGIVEIGEECDGDETVCDNETCEFKPEAVCNFIETLGQFVNFALNSQAALEELQKCAVIIGDVEIFSGAPSNFELPVLEAFYGNSFAAETTEIQRAFWPKAWKAFDVLEPDSEGVFPDLEEIVLPCVLQSPKIEIDGSPRFRNLNFPKAQYMRSLAIRDSCDAASPFDLIFPSLLFREAYQIDRCPGVVRIVDPVVSAQENEMSAFNNTNLEVILQPKMSLLFDSEVDVRDNPKLRLVDRSSQVFAQQIGSGAFEVFASNNAPEGLDMLFCSLYIGQAIEIVEQGNCAEDNEPPCFLKTGSSKECAKNKGAKEQEGMFGGLGLDLKFDLPKLNFDLLG</sequence>
<accession>A0A0G4GZM0</accession>
<reference evidence="1" key="1">
    <citation type="submission" date="2014-11" db="EMBL/GenBank/DDBJ databases">
        <authorList>
            <person name="Otto D Thomas"/>
            <person name="Naeem Raeece"/>
        </authorList>
    </citation>
    <scope>NUCLEOTIDE SEQUENCE</scope>
</reference>
<proteinExistence type="predicted"/>
<protein>
    <submittedName>
        <fullName evidence="1">Uncharacterized protein</fullName>
    </submittedName>
</protein>
<name>A0A0G4GZM0_9ALVE</name>
<evidence type="ECO:0000313" key="1">
    <source>
        <dbReference type="EMBL" id="CEM36481.1"/>
    </source>
</evidence>
<organism evidence="1">
    <name type="scientific">Chromera velia CCMP2878</name>
    <dbReference type="NCBI Taxonomy" id="1169474"/>
    <lineage>
        <taxon>Eukaryota</taxon>
        <taxon>Sar</taxon>
        <taxon>Alveolata</taxon>
        <taxon>Colpodellida</taxon>
        <taxon>Chromeraceae</taxon>
        <taxon>Chromera</taxon>
    </lineage>
</organism>
<dbReference type="EMBL" id="CDMZ01001708">
    <property type="protein sequence ID" value="CEM36481.1"/>
    <property type="molecule type" value="Genomic_DNA"/>
</dbReference>